<accession>I8UKL0</accession>
<gene>
    <name evidence="3" type="ORF">A374_00300</name>
</gene>
<dbReference type="eggNOG" id="COG0640">
    <property type="taxonomic scope" value="Bacteria"/>
</dbReference>
<comment type="caution">
    <text evidence="3">The sequence shown here is derived from an EMBL/GenBank/DDBJ whole genome shotgun (WGS) entry which is preliminary data.</text>
</comment>
<dbReference type="RefSeq" id="WP_007200171.1">
    <property type="nucleotide sequence ID" value="NZ_AKKV01000005.1"/>
</dbReference>
<keyword evidence="1" id="KW-0238">DNA-binding</keyword>
<dbReference type="Proteomes" id="UP000004080">
    <property type="component" value="Unassembled WGS sequence"/>
</dbReference>
<dbReference type="OrthoDB" id="2646147at2"/>
<dbReference type="SUPFAM" id="SSF46785">
    <property type="entry name" value="Winged helix' DNA-binding domain"/>
    <property type="match status" value="1"/>
</dbReference>
<dbReference type="InterPro" id="IPR036390">
    <property type="entry name" value="WH_DNA-bd_sf"/>
</dbReference>
<dbReference type="InterPro" id="IPR011991">
    <property type="entry name" value="ArsR-like_HTH"/>
</dbReference>
<dbReference type="PATRIC" id="fig|1196324.3.peg.60"/>
<sequence length="346" mass="39792">MKIIHSPLPQETIRLSVESSPVWEMILGIAAFTHHQLRHTFEFHEKWNEQAPTMSATLTSHLQDIQQTNLWYGMLLLQNKVSATSVPDFSNKISALSQQELYETLLPYKDRSLEKLRKETVRDAQSFISFSAHFRGHDYLEGYIVTLSQKKPHEIIQLCSETLSEWYAWIQQTENWEKWMQALAFEKKAYSSIDVMKPTEEIKRITGGVNYLPEPSIWQIKLVPHVSYRPWVLEQRTCDTKLLFYPLHDEALVAPGTPPQALVRGHKALGDELRLKLLHQMMQGPLSLGELSVQFNVSKTTLHHQLSLLKAAKFIGVDKGIYFANATEIQAFSTKLSHYLHASEPS</sequence>
<protein>
    <submittedName>
        <fullName evidence="3">ArsR family transcriptional regulator</fullName>
    </submittedName>
</protein>
<dbReference type="CDD" id="cd00090">
    <property type="entry name" value="HTH_ARSR"/>
    <property type="match status" value="1"/>
</dbReference>
<dbReference type="InterPro" id="IPR001845">
    <property type="entry name" value="HTH_ArsR_DNA-bd_dom"/>
</dbReference>
<organism evidence="3 4">
    <name type="scientific">Fictibacillus macauensis ZFHKF-1</name>
    <dbReference type="NCBI Taxonomy" id="1196324"/>
    <lineage>
        <taxon>Bacteria</taxon>
        <taxon>Bacillati</taxon>
        <taxon>Bacillota</taxon>
        <taxon>Bacilli</taxon>
        <taxon>Bacillales</taxon>
        <taxon>Fictibacillaceae</taxon>
        <taxon>Fictibacillus</taxon>
    </lineage>
</organism>
<evidence type="ECO:0000313" key="4">
    <source>
        <dbReference type="Proteomes" id="UP000004080"/>
    </source>
</evidence>
<dbReference type="GO" id="GO:0003677">
    <property type="term" value="F:DNA binding"/>
    <property type="evidence" value="ECO:0007669"/>
    <property type="project" value="UniProtKB-KW"/>
</dbReference>
<keyword evidence="4" id="KW-1185">Reference proteome</keyword>
<name>I8UKL0_9BACL</name>
<reference evidence="3 4" key="1">
    <citation type="journal article" date="2012" name="J. Bacteriol.">
        <title>Genome of Bacillus macauensis ZFHKF-1, a Long-Chain-Forming Bacterium.</title>
        <authorList>
            <person name="Cai L."/>
            <person name="Zhang T."/>
        </authorList>
    </citation>
    <scope>NUCLEOTIDE SEQUENCE [LARGE SCALE GENOMIC DNA]</scope>
    <source>
        <strain evidence="3 4">ZFHKF-1</strain>
    </source>
</reference>
<evidence type="ECO:0000256" key="1">
    <source>
        <dbReference type="ARBA" id="ARBA00023125"/>
    </source>
</evidence>
<dbReference type="SMART" id="SM00418">
    <property type="entry name" value="HTH_ARSR"/>
    <property type="match status" value="1"/>
</dbReference>
<evidence type="ECO:0000313" key="3">
    <source>
        <dbReference type="EMBL" id="EIT87368.1"/>
    </source>
</evidence>
<proteinExistence type="predicted"/>
<dbReference type="AlphaFoldDB" id="I8UKL0"/>
<dbReference type="STRING" id="1196324.A374_00300"/>
<dbReference type="InterPro" id="IPR036388">
    <property type="entry name" value="WH-like_DNA-bd_sf"/>
</dbReference>
<feature type="domain" description="HTH arsR-type" evidence="2">
    <location>
        <begin position="264"/>
        <end position="338"/>
    </location>
</feature>
<dbReference type="Gene3D" id="1.10.10.10">
    <property type="entry name" value="Winged helix-like DNA-binding domain superfamily/Winged helix DNA-binding domain"/>
    <property type="match status" value="1"/>
</dbReference>
<dbReference type="Pfam" id="PF01022">
    <property type="entry name" value="HTH_5"/>
    <property type="match status" value="1"/>
</dbReference>
<dbReference type="EMBL" id="AKKV01000005">
    <property type="protein sequence ID" value="EIT87368.1"/>
    <property type="molecule type" value="Genomic_DNA"/>
</dbReference>
<dbReference type="GO" id="GO:0003700">
    <property type="term" value="F:DNA-binding transcription factor activity"/>
    <property type="evidence" value="ECO:0007669"/>
    <property type="project" value="InterPro"/>
</dbReference>
<evidence type="ECO:0000259" key="2">
    <source>
        <dbReference type="SMART" id="SM00418"/>
    </source>
</evidence>